<name>A0ABU5PBR3_9PSED</name>
<dbReference type="RefSeq" id="WP_322949867.1">
    <property type="nucleotide sequence ID" value="NZ_JAYEET010000045.1"/>
</dbReference>
<evidence type="ECO:0000313" key="2">
    <source>
        <dbReference type="Proteomes" id="UP001292571"/>
    </source>
</evidence>
<proteinExistence type="predicted"/>
<accession>A0ABU5PBR3</accession>
<keyword evidence="2" id="KW-1185">Reference proteome</keyword>
<protein>
    <submittedName>
        <fullName evidence="1">Uncharacterized protein</fullName>
    </submittedName>
</protein>
<dbReference type="Proteomes" id="UP001292571">
    <property type="component" value="Unassembled WGS sequence"/>
</dbReference>
<gene>
    <name evidence="1" type="ORF">SOP97_14805</name>
</gene>
<organism evidence="1 2">
    <name type="scientific">Pseudomonas spirodelae</name>
    <dbReference type="NCBI Taxonomy" id="3101751"/>
    <lineage>
        <taxon>Bacteria</taxon>
        <taxon>Pseudomonadati</taxon>
        <taxon>Pseudomonadota</taxon>
        <taxon>Gammaproteobacteria</taxon>
        <taxon>Pseudomonadales</taxon>
        <taxon>Pseudomonadaceae</taxon>
        <taxon>Pseudomonas</taxon>
    </lineage>
</organism>
<sequence>MSGYVGLREDARLGAHLAVQIARLFPRPSARAWQARTYQPIAPEQRPSDKPGGR</sequence>
<comment type="caution">
    <text evidence="1">The sequence shown here is derived from an EMBL/GenBank/DDBJ whole genome shotgun (WGS) entry which is preliminary data.</text>
</comment>
<dbReference type="EMBL" id="JAYEET010000045">
    <property type="protein sequence ID" value="MEA1607071.1"/>
    <property type="molecule type" value="Genomic_DNA"/>
</dbReference>
<evidence type="ECO:0000313" key="1">
    <source>
        <dbReference type="EMBL" id="MEA1607071.1"/>
    </source>
</evidence>
<reference evidence="1 2" key="1">
    <citation type="submission" date="2023-12" db="EMBL/GenBank/DDBJ databases">
        <title>Pseudomonas sp. T5W1.</title>
        <authorList>
            <person name="Maltman C."/>
        </authorList>
    </citation>
    <scope>NUCLEOTIDE SEQUENCE [LARGE SCALE GENOMIC DNA]</scope>
    <source>
        <strain evidence="1 2">T5W1</strain>
    </source>
</reference>